<reference evidence="1 2" key="1">
    <citation type="journal article" date="2021" name="Int. J. Syst. Evol. Microbiol.">
        <title>Reticulibacter mediterranei gen. nov., sp. nov., within the new family Reticulibacteraceae fam. nov., and Ktedonospora formicarum gen. nov., sp. nov., Ktedonobacter robiniae sp. nov., Dictyobacter formicarum sp. nov. and Dictyobacter arantiisoli sp. nov., belonging to the class Ktedonobacteria.</title>
        <authorList>
            <person name="Yabe S."/>
            <person name="Zheng Y."/>
            <person name="Wang C.M."/>
            <person name="Sakai Y."/>
            <person name="Abe K."/>
            <person name="Yokota A."/>
            <person name="Donadio S."/>
            <person name="Cavaletti L."/>
            <person name="Monciardini P."/>
        </authorList>
    </citation>
    <scope>NUCLEOTIDE SEQUENCE [LARGE SCALE GENOMIC DNA]</scope>
    <source>
        <strain evidence="1 2">SOSP1-30</strain>
    </source>
</reference>
<dbReference type="RefSeq" id="WP_201375533.1">
    <property type="nucleotide sequence ID" value="NZ_BNJG01000003.1"/>
</dbReference>
<evidence type="ECO:0008006" key="3">
    <source>
        <dbReference type="Google" id="ProtNLM"/>
    </source>
</evidence>
<accession>A0ABQ3V449</accession>
<name>A0ABQ3V449_9CHLR</name>
<protein>
    <recommendedName>
        <fullName evidence="3">Bacteriocin</fullName>
    </recommendedName>
</protein>
<dbReference type="Proteomes" id="UP000654345">
    <property type="component" value="Unassembled WGS sequence"/>
</dbReference>
<evidence type="ECO:0000313" key="1">
    <source>
        <dbReference type="EMBL" id="GHO59337.1"/>
    </source>
</evidence>
<keyword evidence="2" id="KW-1185">Reference proteome</keyword>
<proteinExistence type="predicted"/>
<evidence type="ECO:0000313" key="2">
    <source>
        <dbReference type="Proteomes" id="UP000654345"/>
    </source>
</evidence>
<sequence length="69" mass="7352">MEWVKNLFSRNYASEETFVQEPQVRELDDVELEGVEGGLGGDLLGSLPMLSVLDSLLGGLLGSGGNGQQ</sequence>
<gene>
    <name evidence="1" type="ORF">KSB_78120</name>
</gene>
<organism evidence="1 2">
    <name type="scientific">Ktedonobacter robiniae</name>
    <dbReference type="NCBI Taxonomy" id="2778365"/>
    <lineage>
        <taxon>Bacteria</taxon>
        <taxon>Bacillati</taxon>
        <taxon>Chloroflexota</taxon>
        <taxon>Ktedonobacteria</taxon>
        <taxon>Ktedonobacterales</taxon>
        <taxon>Ktedonobacteraceae</taxon>
        <taxon>Ktedonobacter</taxon>
    </lineage>
</organism>
<dbReference type="EMBL" id="BNJG01000003">
    <property type="protein sequence ID" value="GHO59337.1"/>
    <property type="molecule type" value="Genomic_DNA"/>
</dbReference>
<comment type="caution">
    <text evidence="1">The sequence shown here is derived from an EMBL/GenBank/DDBJ whole genome shotgun (WGS) entry which is preliminary data.</text>
</comment>